<evidence type="ECO:0000259" key="3">
    <source>
        <dbReference type="Pfam" id="PF08522"/>
    </source>
</evidence>
<sequence length="461" mass="50613">MWKLLFAALIASTAMVACKDERNNYMVDDTISFLATDNQLINVALYNEECDLTVIKSGKGQTGATARLEVSEAALEAYNTANGTDYKALPANYVTFSPAIKFSEKDIRKTVKVTWDDENINSLGEGNYAVAIELSVDNNALEVPEARKVMIVSMAWSHLGMEADVAPVFSPAASRETAVYEGPVTIDNPISVMDITVDYEIDNSLITAYNDANGTDYKAAPADLVSLAATSSQLEAGKSSTAFSLQILSEKLFNGNELKAVDDNQYLVPVRIKSLSNEAIGISRSVMYVPVSFNRDVKGPWTLLEGENNCYGKDPNAPAWALGYTANKLFDGILTAGGEWISSWDNGPISFPMTFVVDMGKARVFTKFLISDYTTHQGNYREYEIYIADKYNGASTQWTLVADGKRDFKGWTGTIETYDYPVKTMIAGRYLKFIILKPENPQTGDYLNGRGKLADVQGIGF</sequence>
<gene>
    <name evidence="4" type="ORF">AL1_09980</name>
</gene>
<organism evidence="4 5">
    <name type="scientific">Alistipes shahii WAL 8301</name>
    <dbReference type="NCBI Taxonomy" id="717959"/>
    <lineage>
        <taxon>Bacteria</taxon>
        <taxon>Pseudomonadati</taxon>
        <taxon>Bacteroidota</taxon>
        <taxon>Bacteroidia</taxon>
        <taxon>Bacteroidales</taxon>
        <taxon>Rikenellaceae</taxon>
        <taxon>Alistipes</taxon>
    </lineage>
</organism>
<feature type="chain" id="PRO_5003058292" description="F5/8 type C domain" evidence="1">
    <location>
        <begin position="20"/>
        <end position="461"/>
    </location>
</feature>
<feature type="domain" description="BT-3987-like N-terminal" evidence="3">
    <location>
        <begin position="177"/>
        <end position="278"/>
    </location>
</feature>
<evidence type="ECO:0000259" key="2">
    <source>
        <dbReference type="Pfam" id="PF00754"/>
    </source>
</evidence>
<dbReference type="PATRIC" id="fig|717959.3.peg.2592"/>
<dbReference type="EMBL" id="FP929032">
    <property type="protein sequence ID" value="CBK63526.1"/>
    <property type="molecule type" value="Genomic_DNA"/>
</dbReference>
<dbReference type="AlphaFoldDB" id="D4IKR4"/>
<dbReference type="SUPFAM" id="SSF49785">
    <property type="entry name" value="Galactose-binding domain-like"/>
    <property type="match status" value="1"/>
</dbReference>
<keyword evidence="5" id="KW-1185">Reference proteome</keyword>
<feature type="domain" description="F5/8 type C" evidence="2">
    <location>
        <begin position="323"/>
        <end position="439"/>
    </location>
</feature>
<dbReference type="Pfam" id="PF00754">
    <property type="entry name" value="F5_F8_type_C"/>
    <property type="match status" value="1"/>
</dbReference>
<feature type="domain" description="BT-3987-like N-terminal" evidence="3">
    <location>
        <begin position="42"/>
        <end position="139"/>
    </location>
</feature>
<keyword evidence="1" id="KW-0732">Signal</keyword>
<dbReference type="PROSITE" id="PS51257">
    <property type="entry name" value="PROKAR_LIPOPROTEIN"/>
    <property type="match status" value="1"/>
</dbReference>
<evidence type="ECO:0000313" key="5">
    <source>
        <dbReference type="Proteomes" id="UP000008794"/>
    </source>
</evidence>
<dbReference type="Gene3D" id="2.60.120.260">
    <property type="entry name" value="Galactose-binding domain-like"/>
    <property type="match status" value="1"/>
</dbReference>
<proteinExistence type="predicted"/>
<dbReference type="InterPro" id="IPR000421">
    <property type="entry name" value="FA58C"/>
</dbReference>
<name>D4IKR4_9BACT</name>
<dbReference type="InterPro" id="IPR013728">
    <property type="entry name" value="BT_3987-like_N"/>
</dbReference>
<protein>
    <recommendedName>
        <fullName evidence="6">F5/8 type C domain</fullName>
    </recommendedName>
</protein>
<reference evidence="4 5" key="2">
    <citation type="submission" date="2010-03" db="EMBL/GenBank/DDBJ databases">
        <authorList>
            <person name="Pajon A."/>
        </authorList>
    </citation>
    <scope>NUCLEOTIDE SEQUENCE [LARGE SCALE GENOMIC DNA]</scope>
    <source>
        <strain evidence="4 5">WAL 8301</strain>
    </source>
</reference>
<dbReference type="KEGG" id="ash:AL1_09980"/>
<dbReference type="Gene3D" id="2.60.40.1740">
    <property type="entry name" value="hypothetical protein (bacova_03559)"/>
    <property type="match status" value="2"/>
</dbReference>
<evidence type="ECO:0000256" key="1">
    <source>
        <dbReference type="SAM" id="SignalP"/>
    </source>
</evidence>
<evidence type="ECO:0008006" key="6">
    <source>
        <dbReference type="Google" id="ProtNLM"/>
    </source>
</evidence>
<feature type="signal peptide" evidence="1">
    <location>
        <begin position="1"/>
        <end position="19"/>
    </location>
</feature>
<dbReference type="Pfam" id="PF08522">
    <property type="entry name" value="BT_3987-like_N"/>
    <property type="match status" value="2"/>
</dbReference>
<reference evidence="4 5" key="1">
    <citation type="submission" date="2010-03" db="EMBL/GenBank/DDBJ databases">
        <title>The genome sequence of Alistipes shahii WAL 8301.</title>
        <authorList>
            <consortium name="metaHIT consortium -- http://www.metahit.eu/"/>
            <person name="Pajon A."/>
            <person name="Turner K."/>
            <person name="Parkhill J."/>
        </authorList>
    </citation>
    <scope>NUCLEOTIDE SEQUENCE [LARGE SCALE GENOMIC DNA]</scope>
    <source>
        <strain evidence="4 5">WAL 8301</strain>
    </source>
</reference>
<dbReference type="InterPro" id="IPR008979">
    <property type="entry name" value="Galactose-bd-like_sf"/>
</dbReference>
<evidence type="ECO:0000313" key="4">
    <source>
        <dbReference type="EMBL" id="CBK63526.1"/>
    </source>
</evidence>
<accession>D4IKR4</accession>
<dbReference type="Proteomes" id="UP000008794">
    <property type="component" value="Chromosome"/>
</dbReference>
<dbReference type="HOGENOM" id="CLU_592692_0_0_10"/>